<sequence>MQLMVRLATQKTKVIEGGRGVGKSTVLADEIEETVHDMPRSTNFLQGVTFQQLLTRTLPSTIASLESFGYKKDVHFVIGKRVPRSWKWDEPYEALFDYKHVITFYTGACYVMLSQDVSSRGINTASGISDEFCLLDLPKFQAETLATLRSQKKRFKHKKRYLSQTYCSSIPRTIEGKFIYTFEEEAKKNPKDVFYIRASSYVNAENLPDNWFEIQRRSMTAYEFDIEIRNIRPKAVTGGFYPLFNEKNHTYTNYNTDYLKGLIDNDNGYEAKTFAEMDCRQDGDLYPNQPLDIALDYGKFCCIVTGQENFLYEFNYLSSIATEKQEMIDKTVERWCRYYQYHKTREVHYWYDQTAVGKDARSPKTYQEIVVETLRANGWTVIEHYYGSAPTHDDKYKFWGIAMRNDHPSLPIFKWNKHNCKHLIESIQNAKARQGRLGVEKDKSDERKDWVDQRTTTHFSDAGDMIAYFKYSNRLVSSGFAIPVQIR</sequence>
<gene>
    <name evidence="1" type="ORF">ACFS6J_06245</name>
</gene>
<evidence type="ECO:0000313" key="2">
    <source>
        <dbReference type="Proteomes" id="UP001597560"/>
    </source>
</evidence>
<keyword evidence="2" id="KW-1185">Reference proteome</keyword>
<accession>A0ABW6B011</accession>
<dbReference type="Proteomes" id="UP001597560">
    <property type="component" value="Unassembled WGS sequence"/>
</dbReference>
<evidence type="ECO:0000313" key="1">
    <source>
        <dbReference type="EMBL" id="MFD2961375.1"/>
    </source>
</evidence>
<dbReference type="RefSeq" id="WP_377609538.1">
    <property type="nucleotide sequence ID" value="NZ_JBHUPA010000002.1"/>
</dbReference>
<organism evidence="1 2">
    <name type="scientific">Olivibacter jilunii</name>
    <dbReference type="NCBI Taxonomy" id="985016"/>
    <lineage>
        <taxon>Bacteria</taxon>
        <taxon>Pseudomonadati</taxon>
        <taxon>Bacteroidota</taxon>
        <taxon>Sphingobacteriia</taxon>
        <taxon>Sphingobacteriales</taxon>
        <taxon>Sphingobacteriaceae</taxon>
        <taxon>Olivibacter</taxon>
    </lineage>
</organism>
<reference evidence="2" key="1">
    <citation type="journal article" date="2019" name="Int. J. Syst. Evol. Microbiol.">
        <title>The Global Catalogue of Microorganisms (GCM) 10K type strain sequencing project: providing services to taxonomists for standard genome sequencing and annotation.</title>
        <authorList>
            <consortium name="The Broad Institute Genomics Platform"/>
            <consortium name="The Broad Institute Genome Sequencing Center for Infectious Disease"/>
            <person name="Wu L."/>
            <person name="Ma J."/>
        </authorList>
    </citation>
    <scope>NUCLEOTIDE SEQUENCE [LARGE SCALE GENOMIC DNA]</scope>
    <source>
        <strain evidence="2">KCTC 23098</strain>
    </source>
</reference>
<evidence type="ECO:0008006" key="3">
    <source>
        <dbReference type="Google" id="ProtNLM"/>
    </source>
</evidence>
<name>A0ABW6B011_9SPHI</name>
<proteinExistence type="predicted"/>
<comment type="caution">
    <text evidence="1">The sequence shown here is derived from an EMBL/GenBank/DDBJ whole genome shotgun (WGS) entry which is preliminary data.</text>
</comment>
<protein>
    <recommendedName>
        <fullName evidence="3">Terminase</fullName>
    </recommendedName>
</protein>
<dbReference type="EMBL" id="JBHUPA010000002">
    <property type="protein sequence ID" value="MFD2961375.1"/>
    <property type="molecule type" value="Genomic_DNA"/>
</dbReference>